<keyword evidence="2" id="KW-0547">Nucleotide-binding</keyword>
<evidence type="ECO:0000256" key="4">
    <source>
        <dbReference type="ARBA" id="ARBA00022806"/>
    </source>
</evidence>
<dbReference type="InterPro" id="IPR014001">
    <property type="entry name" value="Helicase_ATP-bd"/>
</dbReference>
<evidence type="ECO:0000313" key="9">
    <source>
        <dbReference type="EMBL" id="TKR96070.1"/>
    </source>
</evidence>
<feature type="compositionally biased region" description="Gly residues" evidence="6">
    <location>
        <begin position="162"/>
        <end position="180"/>
    </location>
</feature>
<feature type="compositionally biased region" description="Gly residues" evidence="6">
    <location>
        <begin position="126"/>
        <end position="147"/>
    </location>
</feature>
<name>A0A4U5PHR0_STECR</name>
<proteinExistence type="predicted"/>
<dbReference type="PANTHER" id="PTHR47958">
    <property type="entry name" value="ATP-DEPENDENT RNA HELICASE DBP3"/>
    <property type="match status" value="1"/>
</dbReference>
<reference evidence="9 10" key="1">
    <citation type="journal article" date="2015" name="Genome Biol.">
        <title>Comparative genomics of Steinernema reveals deeply conserved gene regulatory networks.</title>
        <authorList>
            <person name="Dillman A.R."/>
            <person name="Macchietto M."/>
            <person name="Porter C.F."/>
            <person name="Rogers A."/>
            <person name="Williams B."/>
            <person name="Antoshechkin I."/>
            <person name="Lee M.M."/>
            <person name="Goodwin Z."/>
            <person name="Lu X."/>
            <person name="Lewis E.E."/>
            <person name="Goodrich-Blair H."/>
            <person name="Stock S.P."/>
            <person name="Adams B.J."/>
            <person name="Sternberg P.W."/>
            <person name="Mortazavi A."/>
        </authorList>
    </citation>
    <scope>NUCLEOTIDE SEQUENCE [LARGE SCALE GENOMIC DNA]</scope>
    <source>
        <strain evidence="9 10">ALL</strain>
    </source>
</reference>
<dbReference type="EMBL" id="AZBU02000002">
    <property type="protein sequence ID" value="TKR96070.1"/>
    <property type="molecule type" value="Genomic_DNA"/>
</dbReference>
<gene>
    <name evidence="9" type="ORF">L596_010146</name>
</gene>
<evidence type="ECO:0000256" key="1">
    <source>
        <dbReference type="ARBA" id="ARBA00012552"/>
    </source>
</evidence>
<dbReference type="EC" id="3.6.4.13" evidence="1"/>
<dbReference type="OrthoDB" id="196131at2759"/>
<dbReference type="GO" id="GO:0003676">
    <property type="term" value="F:nucleic acid binding"/>
    <property type="evidence" value="ECO:0007669"/>
    <property type="project" value="InterPro"/>
</dbReference>
<evidence type="ECO:0000256" key="3">
    <source>
        <dbReference type="ARBA" id="ARBA00022801"/>
    </source>
</evidence>
<evidence type="ECO:0000256" key="6">
    <source>
        <dbReference type="SAM" id="MobiDB-lite"/>
    </source>
</evidence>
<dbReference type="CDD" id="cd18787">
    <property type="entry name" value="SF2_C_DEAD"/>
    <property type="match status" value="1"/>
</dbReference>
<feature type="domain" description="Helicase ATP-binding" evidence="7">
    <location>
        <begin position="373"/>
        <end position="554"/>
    </location>
</feature>
<keyword evidence="5" id="KW-0067">ATP-binding</keyword>
<dbReference type="PROSITE" id="PS51192">
    <property type="entry name" value="HELICASE_ATP_BIND_1"/>
    <property type="match status" value="1"/>
</dbReference>
<feature type="compositionally biased region" description="Basic and acidic residues" evidence="6">
    <location>
        <begin position="184"/>
        <end position="194"/>
    </location>
</feature>
<feature type="compositionally biased region" description="Gly residues" evidence="6">
    <location>
        <begin position="89"/>
        <end position="110"/>
    </location>
</feature>
<reference evidence="9 10" key="2">
    <citation type="journal article" date="2019" name="G3 (Bethesda)">
        <title>Hybrid Assembly of the Genome of the Entomopathogenic Nematode Steinernema carpocapsae Identifies the X-Chromosome.</title>
        <authorList>
            <person name="Serra L."/>
            <person name="Macchietto M."/>
            <person name="Macias-Munoz A."/>
            <person name="McGill C.J."/>
            <person name="Rodriguez I.M."/>
            <person name="Rodriguez B."/>
            <person name="Murad R."/>
            <person name="Mortazavi A."/>
        </authorList>
    </citation>
    <scope>NUCLEOTIDE SEQUENCE [LARGE SCALE GENOMIC DNA]</scope>
    <source>
        <strain evidence="9 10">ALL</strain>
    </source>
</reference>
<sequence length="773" mass="82347">MDDNGYGSGFGGRGAGRGGRGSFGGGRGGGFGGRGGYQSESRENFSKPEGEENSGSFGGRGGGRGGGFCGRGGYQSESRESFSKPVGEEGFGSFGGRGGGRGGGFGGRGGYQSESRESFSKPVGEEGFGSFGGRGGGRGGSFSGRGGFQSESRDNFSKPEGEGFGGRGGGRGGSFGGRGGFQSEPRDNFSKPEGEGFGSFGGRGGGRGGGFGGRGGYQSESRESFSKPVGEEGFGSFGGRGGGRGGRDAFGTGANAESSGPPREFGQDAREPAFVSEGGAGGFDGELDPNRPPPSTYIPATKDVAELFKEDENSAVYADVAEGDDDIVVSGIPEDRIIVCQTWEDCRFDPQLKENIVNRCKYVKPRKIQASVIPLILEGYDVVGRAETGGGKTAAFLLPIMQKILTGPPVDPQVRCCPTAIIIGPTRELVLQLSDQARKFADSTAVTVAKAYGQYNVRENLREIRTGCSILCATPGRLKHFVMNREIRFDQLKFLVLDEADHLLENNFWEDVREVINMDGFPPVAERQTLLFSATFSENVKQLADTIMRPDQTVTVTNKKSSGQASSRVLQKFIEVQTGDKNNKIHEILEAELTKEKEAVKATGGNPDEAHVRRTLVFTQQKRTTDLVAGYLSSKGIMATSINGDRTQDLREKALRDFREDRCHVLVATDVCARGIDIHDLEHVINYDLPNDAITYVHRIGRTGRLCEGTATSFIETGNDSSELCSQIVEIVRGAQQEAPQFLIDAAEGRTSGDMNGGFEQQTTSAIPENDGW</sequence>
<dbReference type="GO" id="GO:0016787">
    <property type="term" value="F:hydrolase activity"/>
    <property type="evidence" value="ECO:0007669"/>
    <property type="project" value="UniProtKB-KW"/>
</dbReference>
<feature type="compositionally biased region" description="Basic and acidic residues" evidence="6">
    <location>
        <begin position="151"/>
        <end position="161"/>
    </location>
</feature>
<feature type="compositionally biased region" description="Gly residues" evidence="6">
    <location>
        <begin position="56"/>
        <end position="73"/>
    </location>
</feature>
<evidence type="ECO:0000259" key="8">
    <source>
        <dbReference type="PROSITE" id="PS51194"/>
    </source>
</evidence>
<dbReference type="Gene3D" id="3.40.50.300">
    <property type="entry name" value="P-loop containing nucleotide triphosphate hydrolases"/>
    <property type="match status" value="2"/>
</dbReference>
<dbReference type="SMART" id="SM00487">
    <property type="entry name" value="DEXDc"/>
    <property type="match status" value="1"/>
</dbReference>
<evidence type="ECO:0000256" key="2">
    <source>
        <dbReference type="ARBA" id="ARBA00022741"/>
    </source>
</evidence>
<feature type="compositionally biased region" description="Basic and acidic residues" evidence="6">
    <location>
        <begin position="40"/>
        <end position="50"/>
    </location>
</feature>
<dbReference type="Proteomes" id="UP000298663">
    <property type="component" value="Unassembled WGS sequence"/>
</dbReference>
<dbReference type="AlphaFoldDB" id="A0A4U5PHR0"/>
<feature type="region of interest" description="Disordered" evidence="6">
    <location>
        <begin position="1"/>
        <end position="294"/>
    </location>
</feature>
<keyword evidence="10" id="KW-1185">Reference proteome</keyword>
<dbReference type="PRINTS" id="PR01228">
    <property type="entry name" value="EGGSHELL"/>
</dbReference>
<dbReference type="SMART" id="SM00490">
    <property type="entry name" value="HELICc"/>
    <property type="match status" value="1"/>
</dbReference>
<dbReference type="GO" id="GO:0003724">
    <property type="term" value="F:RNA helicase activity"/>
    <property type="evidence" value="ECO:0007669"/>
    <property type="project" value="UniProtKB-EC"/>
</dbReference>
<keyword evidence="4" id="KW-0347">Helicase</keyword>
<dbReference type="GO" id="GO:0005524">
    <property type="term" value="F:ATP binding"/>
    <property type="evidence" value="ECO:0007669"/>
    <property type="project" value="UniProtKB-KW"/>
</dbReference>
<dbReference type="InterPro" id="IPR001650">
    <property type="entry name" value="Helicase_C-like"/>
</dbReference>
<feature type="domain" description="Helicase C-terminal" evidence="8">
    <location>
        <begin position="588"/>
        <end position="747"/>
    </location>
</feature>
<protein>
    <recommendedName>
        <fullName evidence="1">RNA helicase</fullName>
        <ecNumber evidence="1">3.6.4.13</ecNumber>
    </recommendedName>
</protein>
<dbReference type="Pfam" id="PF00270">
    <property type="entry name" value="DEAD"/>
    <property type="match status" value="1"/>
</dbReference>
<feature type="compositionally biased region" description="Gly residues" evidence="6">
    <location>
        <begin position="195"/>
        <end position="216"/>
    </location>
</feature>
<comment type="caution">
    <text evidence="9">The sequence shown here is derived from an EMBL/GenBank/DDBJ whole genome shotgun (WGS) entry which is preliminary data.</text>
</comment>
<evidence type="ECO:0000256" key="5">
    <source>
        <dbReference type="ARBA" id="ARBA00022840"/>
    </source>
</evidence>
<dbReference type="SUPFAM" id="SSF52540">
    <property type="entry name" value="P-loop containing nucleoside triphosphate hydrolases"/>
    <property type="match status" value="1"/>
</dbReference>
<dbReference type="InterPro" id="IPR011545">
    <property type="entry name" value="DEAD/DEAH_box_helicase_dom"/>
</dbReference>
<dbReference type="InterPro" id="IPR027417">
    <property type="entry name" value="P-loop_NTPase"/>
</dbReference>
<evidence type="ECO:0000313" key="10">
    <source>
        <dbReference type="Proteomes" id="UP000298663"/>
    </source>
</evidence>
<dbReference type="Pfam" id="PF00271">
    <property type="entry name" value="Helicase_C"/>
    <property type="match status" value="1"/>
</dbReference>
<feature type="compositionally biased region" description="Gly residues" evidence="6">
    <location>
        <begin position="232"/>
        <end position="244"/>
    </location>
</feature>
<organism evidence="9 10">
    <name type="scientific">Steinernema carpocapsae</name>
    <name type="common">Entomopathogenic nematode</name>
    <dbReference type="NCBI Taxonomy" id="34508"/>
    <lineage>
        <taxon>Eukaryota</taxon>
        <taxon>Metazoa</taxon>
        <taxon>Ecdysozoa</taxon>
        <taxon>Nematoda</taxon>
        <taxon>Chromadorea</taxon>
        <taxon>Rhabditida</taxon>
        <taxon>Tylenchina</taxon>
        <taxon>Panagrolaimomorpha</taxon>
        <taxon>Strongyloidoidea</taxon>
        <taxon>Steinernematidae</taxon>
        <taxon>Steinernema</taxon>
    </lineage>
</organism>
<keyword evidence="3" id="KW-0378">Hydrolase</keyword>
<accession>A0A4U5PHR0</accession>
<dbReference type="STRING" id="34508.A0A4U5PHR0"/>
<feature type="compositionally biased region" description="Gly residues" evidence="6">
    <location>
        <begin position="1"/>
        <end position="36"/>
    </location>
</feature>
<evidence type="ECO:0000259" key="7">
    <source>
        <dbReference type="PROSITE" id="PS51192"/>
    </source>
</evidence>
<feature type="region of interest" description="Disordered" evidence="6">
    <location>
        <begin position="751"/>
        <end position="773"/>
    </location>
</feature>
<dbReference type="PROSITE" id="PS51194">
    <property type="entry name" value="HELICASE_CTER"/>
    <property type="match status" value="1"/>
</dbReference>